<feature type="region of interest" description="Disordered" evidence="1">
    <location>
        <begin position="78"/>
        <end position="101"/>
    </location>
</feature>
<dbReference type="Proteomes" id="UP000290439">
    <property type="component" value="Chromosome"/>
</dbReference>
<evidence type="ECO:0000313" key="3">
    <source>
        <dbReference type="Proteomes" id="UP000290439"/>
    </source>
</evidence>
<sequence>MLGPVLIEQSARRSIKRLHKMYGAPALAAAAQLPALSAALDQHAAAVRDILEFGVDPDHGTPPVVLLTAYARGLLDQARETAPAPLGPEDSPPGPPGVPVDTAGWSEADWMVLRLAAVCVCAAPHLT</sequence>
<dbReference type="Pfam" id="PF19939">
    <property type="entry name" value="DUF6401"/>
    <property type="match status" value="1"/>
</dbReference>
<name>A0A4U8W0Q6_9NOCA</name>
<evidence type="ECO:0000313" key="2">
    <source>
        <dbReference type="EMBL" id="VFA99586.1"/>
    </source>
</evidence>
<dbReference type="AlphaFoldDB" id="A0A4U8W0Q6"/>
<reference evidence="2 3" key="1">
    <citation type="submission" date="2019-02" db="EMBL/GenBank/DDBJ databases">
        <authorList>
            <consortium name="Pathogen Informatics"/>
        </authorList>
    </citation>
    <scope>NUCLEOTIDE SEQUENCE [LARGE SCALE GENOMIC DNA]</scope>
    <source>
        <strain evidence="2 3">3012STDY6756504</strain>
    </source>
</reference>
<protein>
    <submittedName>
        <fullName evidence="2">Uncharacterized protein</fullName>
    </submittedName>
</protein>
<accession>A0A4U8W0Q6</accession>
<evidence type="ECO:0000256" key="1">
    <source>
        <dbReference type="SAM" id="MobiDB-lite"/>
    </source>
</evidence>
<gene>
    <name evidence="2" type="ORF">NCTC10797_03370</name>
</gene>
<dbReference type="EMBL" id="LR215973">
    <property type="protein sequence ID" value="VFA99586.1"/>
    <property type="molecule type" value="Genomic_DNA"/>
</dbReference>
<organism evidence="2 3">
    <name type="scientific">Nocardia cyriacigeorgica</name>
    <dbReference type="NCBI Taxonomy" id="135487"/>
    <lineage>
        <taxon>Bacteria</taxon>
        <taxon>Bacillati</taxon>
        <taxon>Actinomycetota</taxon>
        <taxon>Actinomycetes</taxon>
        <taxon>Mycobacteriales</taxon>
        <taxon>Nocardiaceae</taxon>
        <taxon>Nocardia</taxon>
    </lineage>
</organism>
<proteinExistence type="predicted"/>
<dbReference type="InterPro" id="IPR045647">
    <property type="entry name" value="DUF6401"/>
</dbReference>